<keyword evidence="5 11" id="KW-0858">Xylan degradation</keyword>
<name>A0A166RXA0_9PEZI</name>
<feature type="domain" description="GH11" evidence="13">
    <location>
        <begin position="41"/>
        <end position="230"/>
    </location>
</feature>
<evidence type="ECO:0000256" key="12">
    <source>
        <dbReference type="RuleBase" id="RU362015"/>
    </source>
</evidence>
<dbReference type="EMBL" id="LFIV01000099">
    <property type="protein sequence ID" value="KZL69893.1"/>
    <property type="molecule type" value="Genomic_DNA"/>
</dbReference>
<evidence type="ECO:0000256" key="3">
    <source>
        <dbReference type="ARBA" id="ARBA00007792"/>
    </source>
</evidence>
<dbReference type="EC" id="3.2.1.8" evidence="4 11"/>
<comment type="similarity">
    <text evidence="3 11 12">Belongs to the glycosyl hydrolase 11 (cellulase G) family.</text>
</comment>
<evidence type="ECO:0000256" key="2">
    <source>
        <dbReference type="ARBA" id="ARBA00004851"/>
    </source>
</evidence>
<accession>A0A166RXA0</accession>
<dbReference type="InterPro" id="IPR013320">
    <property type="entry name" value="ConA-like_dom_sf"/>
</dbReference>
<dbReference type="Pfam" id="PF00457">
    <property type="entry name" value="Glyco_hydro_11"/>
    <property type="match status" value="1"/>
</dbReference>
<gene>
    <name evidence="14" type="ORF">CT0861_04533</name>
</gene>
<dbReference type="SMR" id="A0A166RXA0"/>
<dbReference type="PANTHER" id="PTHR46828:SF4">
    <property type="entry name" value="ENDO-1,4-BETA-XYLANASE"/>
    <property type="match status" value="1"/>
</dbReference>
<evidence type="ECO:0000256" key="5">
    <source>
        <dbReference type="ARBA" id="ARBA00022651"/>
    </source>
</evidence>
<dbReference type="Gene3D" id="2.60.120.180">
    <property type="match status" value="1"/>
</dbReference>
<evidence type="ECO:0000256" key="9">
    <source>
        <dbReference type="ARBA" id="ARBA00023295"/>
    </source>
</evidence>
<dbReference type="PRINTS" id="PR00911">
    <property type="entry name" value="GLHYDRLASE11"/>
</dbReference>
<dbReference type="InterPro" id="IPR033123">
    <property type="entry name" value="GH11_dom"/>
</dbReference>
<comment type="pathway">
    <text evidence="2 11 12">Glycan degradation; xylan degradation.</text>
</comment>
<evidence type="ECO:0000256" key="8">
    <source>
        <dbReference type="ARBA" id="ARBA00023277"/>
    </source>
</evidence>
<feature type="active site" description="Nucleophile" evidence="11">
    <location>
        <position position="126"/>
    </location>
</feature>
<dbReference type="PROSITE" id="PS51761">
    <property type="entry name" value="GH11_3"/>
    <property type="match status" value="1"/>
</dbReference>
<evidence type="ECO:0000256" key="6">
    <source>
        <dbReference type="ARBA" id="ARBA00022729"/>
    </source>
</evidence>
<dbReference type="InterPro" id="IPR001137">
    <property type="entry name" value="Glyco_hydro_11"/>
</dbReference>
<evidence type="ECO:0000256" key="1">
    <source>
        <dbReference type="ARBA" id="ARBA00000681"/>
    </source>
</evidence>
<dbReference type="PANTHER" id="PTHR46828">
    <property type="entry name" value="ENDO-1,4-BETA-XYLANASE A-RELATED"/>
    <property type="match status" value="1"/>
</dbReference>
<sequence>LPAFSAKIDIMVAFTFTRLAFAASVITSVFASPVANLDAPDFELGSTSLARRQDYTQNYKTSGNVNFSPSGNGYSVQFSGAQDFVVGKGWKAGSKSRAVTFSGSTSATSGTVLVSLYGWSTNPLVEYYVQEYSNGQGAAQGQKVGSVTSDGSTYDIWKHTQVNQPSIQGTTTFTQYISVRKDGRPNGGTITFANHVAAWEKLGMNLGDMNYQTISTEGWGNAGGSSKYTVSGK</sequence>
<protein>
    <recommendedName>
        <fullName evidence="4 11">Endo-1,4-beta-xylanase</fullName>
        <ecNumber evidence="4 11">3.2.1.8</ecNumber>
    </recommendedName>
</protein>
<feature type="active site" description="Proton donor" evidence="11">
    <location>
        <position position="217"/>
    </location>
</feature>
<dbReference type="SUPFAM" id="SSF49899">
    <property type="entry name" value="Concanavalin A-like lectins/glucanases"/>
    <property type="match status" value="1"/>
</dbReference>
<dbReference type="UniPathway" id="UPA00114"/>
<comment type="caution">
    <text evidence="14">The sequence shown here is derived from an EMBL/GenBank/DDBJ whole genome shotgun (WGS) entry which is preliminary data.</text>
</comment>
<evidence type="ECO:0000256" key="10">
    <source>
        <dbReference type="ARBA" id="ARBA00023326"/>
    </source>
</evidence>
<evidence type="ECO:0000313" key="14">
    <source>
        <dbReference type="EMBL" id="KZL69893.1"/>
    </source>
</evidence>
<evidence type="ECO:0000256" key="4">
    <source>
        <dbReference type="ARBA" id="ARBA00012590"/>
    </source>
</evidence>
<evidence type="ECO:0000256" key="11">
    <source>
        <dbReference type="PROSITE-ProRule" id="PRU01097"/>
    </source>
</evidence>
<evidence type="ECO:0000259" key="13">
    <source>
        <dbReference type="PROSITE" id="PS51761"/>
    </source>
</evidence>
<keyword evidence="9 11" id="KW-0326">Glycosidase</keyword>
<keyword evidence="6" id="KW-0732">Signal</keyword>
<dbReference type="GO" id="GO:0045493">
    <property type="term" value="P:xylan catabolic process"/>
    <property type="evidence" value="ECO:0007669"/>
    <property type="project" value="UniProtKB-UniRule"/>
</dbReference>
<proteinExistence type="inferred from homology"/>
<dbReference type="AlphaFoldDB" id="A0A166RXA0"/>
<dbReference type="GO" id="GO:0031176">
    <property type="term" value="F:endo-1,4-beta-xylanase activity"/>
    <property type="evidence" value="ECO:0007669"/>
    <property type="project" value="UniProtKB-UniRule"/>
</dbReference>
<dbReference type="Proteomes" id="UP000076552">
    <property type="component" value="Unassembled WGS sequence"/>
</dbReference>
<feature type="non-terminal residue" evidence="14">
    <location>
        <position position="1"/>
    </location>
</feature>
<evidence type="ECO:0000313" key="15">
    <source>
        <dbReference type="Proteomes" id="UP000076552"/>
    </source>
</evidence>
<evidence type="ECO:0000256" key="7">
    <source>
        <dbReference type="ARBA" id="ARBA00022801"/>
    </source>
</evidence>
<dbReference type="InterPro" id="IPR013319">
    <property type="entry name" value="GH11/12"/>
</dbReference>
<keyword evidence="8 11" id="KW-0119">Carbohydrate metabolism</keyword>
<keyword evidence="10 11" id="KW-0624">Polysaccharide degradation</keyword>
<keyword evidence="15" id="KW-1185">Reference proteome</keyword>
<comment type="catalytic activity">
    <reaction evidence="1 11 12">
        <text>Endohydrolysis of (1-&gt;4)-beta-D-xylosidic linkages in xylans.</text>
        <dbReference type="EC" id="3.2.1.8"/>
    </reaction>
</comment>
<reference evidence="14 15" key="1">
    <citation type="submission" date="2015-06" db="EMBL/GenBank/DDBJ databases">
        <title>Survival trade-offs in plant roots during colonization by closely related pathogenic and mutualistic fungi.</title>
        <authorList>
            <person name="Hacquard S."/>
            <person name="Kracher B."/>
            <person name="Hiruma K."/>
            <person name="Weinman A."/>
            <person name="Muench P."/>
            <person name="Garrido Oter R."/>
            <person name="Ver Loren van Themaat E."/>
            <person name="Dallerey J.-F."/>
            <person name="Damm U."/>
            <person name="Henrissat B."/>
            <person name="Lespinet O."/>
            <person name="Thon M."/>
            <person name="Kemen E."/>
            <person name="McHardy A.C."/>
            <person name="Schulze-Lefert P."/>
            <person name="O'Connell R.J."/>
        </authorList>
    </citation>
    <scope>NUCLEOTIDE SEQUENCE [LARGE SCALE GENOMIC DNA]</scope>
    <source>
        <strain evidence="14 15">0861</strain>
    </source>
</reference>
<keyword evidence="7 11" id="KW-0378">Hydrolase</keyword>
<organism evidence="14 15">
    <name type="scientific">Colletotrichum tofieldiae</name>
    <dbReference type="NCBI Taxonomy" id="708197"/>
    <lineage>
        <taxon>Eukaryota</taxon>
        <taxon>Fungi</taxon>
        <taxon>Dikarya</taxon>
        <taxon>Ascomycota</taxon>
        <taxon>Pezizomycotina</taxon>
        <taxon>Sordariomycetes</taxon>
        <taxon>Hypocreomycetidae</taxon>
        <taxon>Glomerellales</taxon>
        <taxon>Glomerellaceae</taxon>
        <taxon>Colletotrichum</taxon>
        <taxon>Colletotrichum spaethianum species complex</taxon>
    </lineage>
</organism>